<dbReference type="GO" id="GO:0003677">
    <property type="term" value="F:DNA binding"/>
    <property type="evidence" value="ECO:0007669"/>
    <property type="project" value="InterPro"/>
</dbReference>
<accession>A0A060WMK1</accession>
<proteinExistence type="predicted"/>
<sequence>MNKKIDIIKGLYVACRFSEARYIVSVMPNYDVIIPVLMEGIYELPDHCKLTPDPYSGEWGSAYFQSQPGRQYDQISRYHLSYSHGKEGVWCPVCMTLMLCLGTEKINRSSLSRCSPHGRESLW</sequence>
<organism evidence="2 3">
    <name type="scientific">Oncorhynchus mykiss</name>
    <name type="common">Rainbow trout</name>
    <name type="synonym">Salmo gairdneri</name>
    <dbReference type="NCBI Taxonomy" id="8022"/>
    <lineage>
        <taxon>Eukaryota</taxon>
        <taxon>Metazoa</taxon>
        <taxon>Chordata</taxon>
        <taxon>Craniata</taxon>
        <taxon>Vertebrata</taxon>
        <taxon>Euteleostomi</taxon>
        <taxon>Actinopterygii</taxon>
        <taxon>Neopterygii</taxon>
        <taxon>Teleostei</taxon>
        <taxon>Protacanthopterygii</taxon>
        <taxon>Salmoniformes</taxon>
        <taxon>Salmonidae</taxon>
        <taxon>Salmoninae</taxon>
        <taxon>Oncorhynchus</taxon>
    </lineage>
</organism>
<dbReference type="Proteomes" id="UP000193380">
    <property type="component" value="Unassembled WGS sequence"/>
</dbReference>
<evidence type="ECO:0000313" key="2">
    <source>
        <dbReference type="EMBL" id="CDQ68242.1"/>
    </source>
</evidence>
<name>A0A060WMK1_ONCMY</name>
<dbReference type="InterPro" id="IPR036599">
    <property type="entry name" value="DNA_ligase_N_sf"/>
</dbReference>
<dbReference type="AlphaFoldDB" id="A0A060WMK1"/>
<dbReference type="SUPFAM" id="SSF117018">
    <property type="entry name" value="ATP-dependent DNA ligase DNA-binding domain"/>
    <property type="match status" value="1"/>
</dbReference>
<reference evidence="2" key="2">
    <citation type="submission" date="2014-03" db="EMBL/GenBank/DDBJ databases">
        <authorList>
            <person name="Genoscope - CEA"/>
        </authorList>
    </citation>
    <scope>NUCLEOTIDE SEQUENCE</scope>
</reference>
<dbReference type="STRING" id="8022.A0A060WMK1"/>
<protein>
    <submittedName>
        <fullName evidence="2">Uncharacterized protein</fullName>
    </submittedName>
</protein>
<dbReference type="GO" id="GO:0006281">
    <property type="term" value="P:DNA repair"/>
    <property type="evidence" value="ECO:0007669"/>
    <property type="project" value="InterPro"/>
</dbReference>
<dbReference type="GO" id="GO:0006310">
    <property type="term" value="P:DNA recombination"/>
    <property type="evidence" value="ECO:0007669"/>
    <property type="project" value="InterPro"/>
</dbReference>
<gene>
    <name evidence="2" type="ORF">GSONMT00003596001</name>
</gene>
<evidence type="ECO:0000313" key="3">
    <source>
        <dbReference type="Proteomes" id="UP000193380"/>
    </source>
</evidence>
<keyword evidence="1" id="KW-0436">Ligase</keyword>
<dbReference type="PaxDb" id="8022-A0A060WMK1"/>
<reference evidence="2" key="1">
    <citation type="journal article" date="2014" name="Nat. Commun.">
        <title>The rainbow trout genome provides novel insights into evolution after whole-genome duplication in vertebrates.</title>
        <authorList>
            <person name="Berthelot C."/>
            <person name="Brunet F."/>
            <person name="Chalopin D."/>
            <person name="Juanchich A."/>
            <person name="Bernard M."/>
            <person name="Noel B."/>
            <person name="Bento P."/>
            <person name="Da Silva C."/>
            <person name="Labadie K."/>
            <person name="Alberti A."/>
            <person name="Aury J.M."/>
            <person name="Louis A."/>
            <person name="Dehais P."/>
            <person name="Bardou P."/>
            <person name="Montfort J."/>
            <person name="Klopp C."/>
            <person name="Cabau C."/>
            <person name="Gaspin C."/>
            <person name="Thorgaard G.H."/>
            <person name="Boussaha M."/>
            <person name="Quillet E."/>
            <person name="Guyomard R."/>
            <person name="Galiana D."/>
            <person name="Bobe J."/>
            <person name="Volff J.N."/>
            <person name="Genet C."/>
            <person name="Wincker P."/>
            <person name="Jaillon O."/>
            <person name="Roest Crollius H."/>
            <person name="Guiguen Y."/>
        </authorList>
    </citation>
    <scope>NUCLEOTIDE SEQUENCE [LARGE SCALE GENOMIC DNA]</scope>
</reference>
<dbReference type="GO" id="GO:0003910">
    <property type="term" value="F:DNA ligase (ATP) activity"/>
    <property type="evidence" value="ECO:0007669"/>
    <property type="project" value="InterPro"/>
</dbReference>
<evidence type="ECO:0000256" key="1">
    <source>
        <dbReference type="ARBA" id="ARBA00022598"/>
    </source>
</evidence>
<dbReference type="EMBL" id="FR904618">
    <property type="protein sequence ID" value="CDQ68242.1"/>
    <property type="molecule type" value="Genomic_DNA"/>
</dbReference>